<sequence>MTPATAIDLQKIEFPELFLETVDYANSGEVFRLHRNADLDMLKTTPLPNTLHRYYEGEYISHSDSRRTLMHKIYQLVKRYMMSRKLKMIEPHLNKGERLLDIGAGSGDWIGYAKSRSWLCEGIEPNPDARKKAELKGVNLVSSFEDLKENRYDLVTMWHVLEHLPDPAATIKKLKQLLDDDGLLVVAMPNFRSLDAEHYGKFWAALDVPRHIWHFSRRSVHHLFKTHGFEVIKEQALIFDAFYVSLLSEKFKHGKPRPIAGLWNGLRSNLSASRTGEYSSVVYLLRPERRKA</sequence>
<dbReference type="InterPro" id="IPR029063">
    <property type="entry name" value="SAM-dependent_MTases_sf"/>
</dbReference>
<dbReference type="AlphaFoldDB" id="A0A4R6TNG9"/>
<dbReference type="Proteomes" id="UP000295468">
    <property type="component" value="Unassembled WGS sequence"/>
</dbReference>
<comment type="caution">
    <text evidence="1">The sequence shown here is derived from an EMBL/GenBank/DDBJ whole genome shotgun (WGS) entry which is preliminary data.</text>
</comment>
<dbReference type="GO" id="GO:0032259">
    <property type="term" value="P:methylation"/>
    <property type="evidence" value="ECO:0007669"/>
    <property type="project" value="UniProtKB-KW"/>
</dbReference>
<evidence type="ECO:0000313" key="1">
    <source>
        <dbReference type="EMBL" id="TDQ32805.1"/>
    </source>
</evidence>
<dbReference type="SUPFAM" id="SSF53335">
    <property type="entry name" value="S-adenosyl-L-methionine-dependent methyltransferases"/>
    <property type="match status" value="1"/>
</dbReference>
<dbReference type="Pfam" id="PF13489">
    <property type="entry name" value="Methyltransf_23"/>
    <property type="match status" value="1"/>
</dbReference>
<dbReference type="Gene3D" id="3.40.50.150">
    <property type="entry name" value="Vaccinia Virus protein VP39"/>
    <property type="match status" value="1"/>
</dbReference>
<gene>
    <name evidence="1" type="ORF">CLV82_0638</name>
</gene>
<accession>A0A4R6TNG9</accession>
<keyword evidence="1" id="KW-0808">Transferase</keyword>
<dbReference type="RefSeq" id="WP_243744130.1">
    <property type="nucleotide sequence ID" value="NZ_SNYI01000001.1"/>
</dbReference>
<keyword evidence="2" id="KW-1185">Reference proteome</keyword>
<dbReference type="CDD" id="cd02440">
    <property type="entry name" value="AdoMet_MTases"/>
    <property type="match status" value="1"/>
</dbReference>
<proteinExistence type="predicted"/>
<name>A0A4R6TNG9_9FLAO</name>
<organism evidence="1 2">
    <name type="scientific">Zeaxanthinibacter enoshimensis</name>
    <dbReference type="NCBI Taxonomy" id="392009"/>
    <lineage>
        <taxon>Bacteria</taxon>
        <taxon>Pseudomonadati</taxon>
        <taxon>Bacteroidota</taxon>
        <taxon>Flavobacteriia</taxon>
        <taxon>Flavobacteriales</taxon>
        <taxon>Flavobacteriaceae</taxon>
        <taxon>Zeaxanthinibacter</taxon>
    </lineage>
</organism>
<dbReference type="PANTHER" id="PTHR43861">
    <property type="entry name" value="TRANS-ACONITATE 2-METHYLTRANSFERASE-RELATED"/>
    <property type="match status" value="1"/>
</dbReference>
<protein>
    <submittedName>
        <fullName evidence="1">Methyltransferase family protein</fullName>
    </submittedName>
</protein>
<reference evidence="1 2" key="1">
    <citation type="submission" date="2019-03" db="EMBL/GenBank/DDBJ databases">
        <title>Genomic Encyclopedia of Archaeal and Bacterial Type Strains, Phase II (KMG-II): from individual species to whole genera.</title>
        <authorList>
            <person name="Goeker M."/>
        </authorList>
    </citation>
    <scope>NUCLEOTIDE SEQUENCE [LARGE SCALE GENOMIC DNA]</scope>
    <source>
        <strain evidence="1 2">DSM 18435</strain>
    </source>
</reference>
<dbReference type="EMBL" id="SNYI01000001">
    <property type="protein sequence ID" value="TDQ32805.1"/>
    <property type="molecule type" value="Genomic_DNA"/>
</dbReference>
<evidence type="ECO:0000313" key="2">
    <source>
        <dbReference type="Proteomes" id="UP000295468"/>
    </source>
</evidence>
<dbReference type="GO" id="GO:0008168">
    <property type="term" value="F:methyltransferase activity"/>
    <property type="evidence" value="ECO:0007669"/>
    <property type="project" value="UniProtKB-KW"/>
</dbReference>
<keyword evidence="1" id="KW-0489">Methyltransferase</keyword>